<comment type="subcellular location">
    <subcellularLocation>
        <location evidence="1 7">Cytoplasm</location>
    </subcellularLocation>
</comment>
<dbReference type="PANTHER" id="PTHR42891:SF1">
    <property type="entry name" value="D-GLYCERO-BETA-D-MANNO-HEPTOSE-1,7-BISPHOSPHATE 7-PHOSPHATASE"/>
    <property type="match status" value="1"/>
</dbReference>
<dbReference type="Proteomes" id="UP001556709">
    <property type="component" value="Unassembled WGS sequence"/>
</dbReference>
<dbReference type="RefSeq" id="WP_367959164.1">
    <property type="nucleotide sequence ID" value="NZ_JBAKFH010000001.1"/>
</dbReference>
<organism evidence="8 9">
    <name type="scientific">Spiribacter pallidus</name>
    <dbReference type="NCBI Taxonomy" id="1987936"/>
    <lineage>
        <taxon>Bacteria</taxon>
        <taxon>Pseudomonadati</taxon>
        <taxon>Pseudomonadota</taxon>
        <taxon>Gammaproteobacteria</taxon>
        <taxon>Chromatiales</taxon>
        <taxon>Ectothiorhodospiraceae</taxon>
        <taxon>Spiribacter</taxon>
    </lineage>
</organism>
<dbReference type="InterPro" id="IPR036412">
    <property type="entry name" value="HAD-like_sf"/>
</dbReference>
<dbReference type="InterPro" id="IPR023214">
    <property type="entry name" value="HAD_sf"/>
</dbReference>
<dbReference type="EMBL" id="JBAKFM010000003">
    <property type="protein sequence ID" value="MEX0469512.1"/>
    <property type="molecule type" value="Genomic_DNA"/>
</dbReference>
<dbReference type="InterPro" id="IPR006549">
    <property type="entry name" value="HAD-SF_hydro_IIIA"/>
</dbReference>
<dbReference type="InterPro" id="IPR006543">
    <property type="entry name" value="Histidinol-phos"/>
</dbReference>
<sequence length="187" mass="19477">MARGCVLLDRDGVINHDSPDYILSAAQWRPIDGSLEAIAALNAAGLTVAVCSNQSAVGRGMLAPATLQAIHELMHQALAAVGGHLDGVFVCPHAPAADCRCRKPRPGLLQQALEQFDCAPERALMIGDSRRDLIAAERSGVEGWLVKTGNGAALADELGPATPVYPDLAAAVPAILRRLPTTHGVAP</sequence>
<dbReference type="PIRSF" id="PIRSF004682">
    <property type="entry name" value="GmhB"/>
    <property type="match status" value="1"/>
</dbReference>
<evidence type="ECO:0000313" key="9">
    <source>
        <dbReference type="Proteomes" id="UP001556709"/>
    </source>
</evidence>
<dbReference type="EC" id="3.1.3.-" evidence="7"/>
<dbReference type="NCBIfam" id="NF006506">
    <property type="entry name" value="PRK08942.1"/>
    <property type="match status" value="1"/>
</dbReference>
<keyword evidence="4 7" id="KW-0378">Hydrolase</keyword>
<accession>A0ABV3TD10</accession>
<keyword evidence="9" id="KW-1185">Reference proteome</keyword>
<dbReference type="GO" id="GO:0034200">
    <property type="term" value="F:D-glycero-beta-D-manno-heptose 1,7-bisphosphate 7-phosphatase activity"/>
    <property type="evidence" value="ECO:0007669"/>
    <property type="project" value="UniProtKB-EC"/>
</dbReference>
<keyword evidence="2 7" id="KW-0963">Cytoplasm</keyword>
<evidence type="ECO:0000256" key="3">
    <source>
        <dbReference type="ARBA" id="ARBA00022723"/>
    </source>
</evidence>
<evidence type="ECO:0000256" key="4">
    <source>
        <dbReference type="ARBA" id="ARBA00022801"/>
    </source>
</evidence>
<protein>
    <recommendedName>
        <fullName evidence="6 7">D,D-heptose 1,7-bisphosphate phosphatase</fullName>
        <ecNumber evidence="7">3.1.3.-</ecNumber>
    </recommendedName>
</protein>
<comment type="caution">
    <text evidence="8">The sequence shown here is derived from an EMBL/GenBank/DDBJ whole genome shotgun (WGS) entry which is preliminary data.</text>
</comment>
<dbReference type="CDD" id="cd07503">
    <property type="entry name" value="HAD_HisB-N"/>
    <property type="match status" value="1"/>
</dbReference>
<evidence type="ECO:0000256" key="7">
    <source>
        <dbReference type="PIRNR" id="PIRNR004682"/>
    </source>
</evidence>
<proteinExistence type="inferred from homology"/>
<evidence type="ECO:0000256" key="5">
    <source>
        <dbReference type="ARBA" id="ARBA00023277"/>
    </source>
</evidence>
<evidence type="ECO:0000256" key="2">
    <source>
        <dbReference type="ARBA" id="ARBA00022490"/>
    </source>
</evidence>
<comment type="similarity">
    <text evidence="7">Belongs to the gmhB family.</text>
</comment>
<dbReference type="NCBIfam" id="TIGR01656">
    <property type="entry name" value="Histidinol-ppas"/>
    <property type="match status" value="1"/>
</dbReference>
<keyword evidence="5 7" id="KW-0119">Carbohydrate metabolism</keyword>
<name>A0ABV3TD10_9GAMM</name>
<evidence type="ECO:0000256" key="6">
    <source>
        <dbReference type="ARBA" id="ARBA00031828"/>
    </source>
</evidence>
<evidence type="ECO:0000256" key="1">
    <source>
        <dbReference type="ARBA" id="ARBA00004496"/>
    </source>
</evidence>
<dbReference type="SUPFAM" id="SSF56784">
    <property type="entry name" value="HAD-like"/>
    <property type="match status" value="1"/>
</dbReference>
<dbReference type="Pfam" id="PF13242">
    <property type="entry name" value="Hydrolase_like"/>
    <property type="match status" value="1"/>
</dbReference>
<gene>
    <name evidence="8" type="primary">gmhB</name>
    <name evidence="8" type="ORF">V6X73_07220</name>
</gene>
<keyword evidence="3" id="KW-0479">Metal-binding</keyword>
<reference evidence="8 9" key="1">
    <citation type="submission" date="2024-02" db="EMBL/GenBank/DDBJ databases">
        <title>New especies of Spiribacter isolated from saline water.</title>
        <authorList>
            <person name="Leon M.J."/>
            <person name="De La Haba R."/>
            <person name="Sanchez-Porro C."/>
            <person name="Ventosa A."/>
        </authorList>
    </citation>
    <scope>NUCLEOTIDE SEQUENCE [LARGE SCALE GENOMIC DNA]</scope>
    <source>
        <strain evidence="9">ag22IC6-390</strain>
    </source>
</reference>
<dbReference type="InterPro" id="IPR004446">
    <property type="entry name" value="Heptose_bisP_phosphatase"/>
</dbReference>
<dbReference type="NCBIfam" id="TIGR01662">
    <property type="entry name" value="HAD-SF-IIIA"/>
    <property type="match status" value="1"/>
</dbReference>
<dbReference type="PANTHER" id="PTHR42891">
    <property type="entry name" value="D-GLYCERO-BETA-D-MANNO-HEPTOSE-1,7-BISPHOSPHATE 7-PHOSPHATASE"/>
    <property type="match status" value="1"/>
</dbReference>
<evidence type="ECO:0000313" key="8">
    <source>
        <dbReference type="EMBL" id="MEX0469512.1"/>
    </source>
</evidence>
<dbReference type="Gene3D" id="3.40.50.1000">
    <property type="entry name" value="HAD superfamily/HAD-like"/>
    <property type="match status" value="1"/>
</dbReference>